<dbReference type="EMBL" id="CP027860">
    <property type="protein sequence ID" value="AVP98295.1"/>
    <property type="molecule type" value="Genomic_DNA"/>
</dbReference>
<evidence type="ECO:0000256" key="5">
    <source>
        <dbReference type="ARBA" id="ARBA00022692"/>
    </source>
</evidence>
<keyword evidence="3" id="KW-0813">Transport</keyword>
<evidence type="ECO:0000256" key="6">
    <source>
        <dbReference type="ARBA" id="ARBA00022989"/>
    </source>
</evidence>
<feature type="transmembrane region" description="Helical" evidence="8">
    <location>
        <begin position="75"/>
        <end position="95"/>
    </location>
</feature>
<evidence type="ECO:0000256" key="1">
    <source>
        <dbReference type="ARBA" id="ARBA00004651"/>
    </source>
</evidence>
<dbReference type="OrthoDB" id="554695at2"/>
<dbReference type="Pfam" id="PF01925">
    <property type="entry name" value="TauE"/>
    <property type="match status" value="1"/>
</dbReference>
<dbReference type="InterPro" id="IPR002781">
    <property type="entry name" value="TM_pro_TauE-like"/>
</dbReference>
<dbReference type="RefSeq" id="WP_106892215.1">
    <property type="nucleotide sequence ID" value="NZ_CP027860.1"/>
</dbReference>
<name>A0A2P1PTY6_9GAMM</name>
<dbReference type="KEGG" id="xba:C7S18_14320"/>
<dbReference type="InterPro" id="IPR052017">
    <property type="entry name" value="TSUP"/>
</dbReference>
<evidence type="ECO:0000256" key="4">
    <source>
        <dbReference type="ARBA" id="ARBA00022475"/>
    </source>
</evidence>
<proteinExistence type="inferred from homology"/>
<dbReference type="PANTHER" id="PTHR30269:SF0">
    <property type="entry name" value="MEMBRANE TRANSPORTER PROTEIN YFCA-RELATED"/>
    <property type="match status" value="1"/>
</dbReference>
<evidence type="ECO:0000256" key="3">
    <source>
        <dbReference type="ARBA" id="ARBA00022448"/>
    </source>
</evidence>
<evidence type="ECO:0000256" key="2">
    <source>
        <dbReference type="ARBA" id="ARBA00009142"/>
    </source>
</evidence>
<comment type="similarity">
    <text evidence="2 8">Belongs to the 4-toluene sulfonate uptake permease (TSUP) (TC 2.A.102) family.</text>
</comment>
<keyword evidence="7 8" id="KW-0472">Membrane</keyword>
<keyword evidence="4 8" id="KW-1003">Cell membrane</keyword>
<dbReference type="GO" id="GO:0005886">
    <property type="term" value="C:plasma membrane"/>
    <property type="evidence" value="ECO:0007669"/>
    <property type="project" value="UniProtKB-SubCell"/>
</dbReference>
<evidence type="ECO:0000256" key="7">
    <source>
        <dbReference type="ARBA" id="ARBA00023136"/>
    </source>
</evidence>
<dbReference type="PANTHER" id="PTHR30269">
    <property type="entry name" value="TRANSMEMBRANE PROTEIN YFCA"/>
    <property type="match status" value="1"/>
</dbReference>
<reference evidence="9 10" key="2">
    <citation type="submission" date="2018-03" db="EMBL/GenBank/DDBJ databases">
        <authorList>
            <person name="Keele B.F."/>
        </authorList>
    </citation>
    <scope>NUCLEOTIDE SEQUENCE [LARGE SCALE GENOMIC DNA]</scope>
    <source>
        <strain evidence="9 10">D13</strain>
    </source>
</reference>
<gene>
    <name evidence="9" type="ORF">C7S18_14320</name>
</gene>
<evidence type="ECO:0000313" key="9">
    <source>
        <dbReference type="EMBL" id="AVP98295.1"/>
    </source>
</evidence>
<feature type="transmembrane region" description="Helical" evidence="8">
    <location>
        <begin position="101"/>
        <end position="119"/>
    </location>
</feature>
<dbReference type="AlphaFoldDB" id="A0A2P1PTY6"/>
<keyword evidence="5 8" id="KW-0812">Transmembrane</keyword>
<keyword evidence="10" id="KW-1185">Reference proteome</keyword>
<protein>
    <recommendedName>
        <fullName evidence="8">Probable membrane transporter protein</fullName>
    </recommendedName>
</protein>
<evidence type="ECO:0000313" key="10">
    <source>
        <dbReference type="Proteomes" id="UP000241074"/>
    </source>
</evidence>
<keyword evidence="6 8" id="KW-1133">Transmembrane helix</keyword>
<feature type="transmembrane region" description="Helical" evidence="8">
    <location>
        <begin position="140"/>
        <end position="170"/>
    </location>
</feature>
<evidence type="ECO:0000256" key="8">
    <source>
        <dbReference type="RuleBase" id="RU363041"/>
    </source>
</evidence>
<comment type="subcellular location">
    <subcellularLocation>
        <location evidence="1 8">Cell membrane</location>
        <topology evidence="1 8">Multi-pass membrane protein</topology>
    </subcellularLocation>
</comment>
<feature type="transmembrane region" description="Helical" evidence="8">
    <location>
        <begin position="190"/>
        <end position="220"/>
    </location>
</feature>
<feature type="transmembrane region" description="Helical" evidence="8">
    <location>
        <begin position="232"/>
        <end position="250"/>
    </location>
</feature>
<sequence length="255" mass="26584">MSETVLLLAGLAGMAAGFLDSIVGGGGLIMTPAMLNLFPELSILQIIATQRTSSIFGTSVAAWNYLKHVSVPKSALIGASVAALLLSIGGVLLAKRVDAEALKWLVLAMCVALGIYTAFKKSLGETDTSGTDTRRITDRAILIGGVCGFYNGLIGPGTGTLLVFGFVALVGFNFLRASALAKVSNVAADIASWTVLALSGFVLWKIAAVLIVGNVIGSYLGSRLAILKGSHFIRLMFLGIVVLLVGKLLWDLSQQ</sequence>
<reference evidence="9 10" key="1">
    <citation type="submission" date="2018-03" db="EMBL/GenBank/DDBJ databases">
        <title>Ahniella affigens gen. nov., sp. nov., a gammaproteobacterium isolated from sandy soil near a stream.</title>
        <authorList>
            <person name="Ko Y."/>
            <person name="Kim J.-H."/>
        </authorList>
    </citation>
    <scope>NUCLEOTIDE SEQUENCE [LARGE SCALE GENOMIC DNA]</scope>
    <source>
        <strain evidence="9 10">D13</strain>
    </source>
</reference>
<organism evidence="9 10">
    <name type="scientific">Ahniella affigens</name>
    <dbReference type="NCBI Taxonomy" id="2021234"/>
    <lineage>
        <taxon>Bacteria</taxon>
        <taxon>Pseudomonadati</taxon>
        <taxon>Pseudomonadota</taxon>
        <taxon>Gammaproteobacteria</taxon>
        <taxon>Lysobacterales</taxon>
        <taxon>Rhodanobacteraceae</taxon>
        <taxon>Ahniella</taxon>
    </lineage>
</organism>
<dbReference type="Proteomes" id="UP000241074">
    <property type="component" value="Chromosome"/>
</dbReference>
<accession>A0A2P1PTY6</accession>